<feature type="transmembrane region" description="Helical" evidence="6">
    <location>
        <begin position="190"/>
        <end position="215"/>
    </location>
</feature>
<evidence type="ECO:0000256" key="6">
    <source>
        <dbReference type="SAM" id="Phobius"/>
    </source>
</evidence>
<proteinExistence type="inferred from homology"/>
<comment type="subunit">
    <text evidence="3">Tetramer of two alpha and two beta subunits.</text>
</comment>
<comment type="cofactor">
    <cofactor evidence="1">
        <name>Fe cation</name>
        <dbReference type="ChEBI" id="CHEBI:24875"/>
    </cofactor>
</comment>
<evidence type="ECO:0000256" key="3">
    <source>
        <dbReference type="ARBA" id="ARBA00011209"/>
    </source>
</evidence>
<protein>
    <recommendedName>
        <fullName evidence="4">ribonucleoside-diphosphate reductase</fullName>
        <ecNumber evidence="4">1.17.4.1</ecNumber>
    </recommendedName>
</protein>
<comment type="caution">
    <text evidence="7">The sequence shown here is derived from an EMBL/GenBank/DDBJ whole genome shotgun (WGS) entry which is preliminary data.</text>
</comment>
<dbReference type="GO" id="GO:0004748">
    <property type="term" value="F:ribonucleoside-diphosphate reductase activity, thioredoxin disulfide as acceptor"/>
    <property type="evidence" value="ECO:0007669"/>
    <property type="project" value="UniProtKB-EC"/>
</dbReference>
<keyword evidence="8" id="KW-1185">Reference proteome</keyword>
<dbReference type="EMBL" id="AWQU01000032">
    <property type="protein sequence ID" value="KFB07984.1"/>
    <property type="molecule type" value="Genomic_DNA"/>
</dbReference>
<dbReference type="AlphaFoldDB" id="A0A084U4U8"/>
<sequence>MNDVKKNDDFKKIVDLDKEVQLKDIKIFLGEYNGFQRYDVYKHPFAKIIERSMRQAFWTPEEISMITDRENFKELPDHIKEVIINNLLFQTFMDSVQNRGLDSCMSAVVTSSEWEAVFKSQAYFELIHSLSYSHILREMFPSNATEIFDRIYKIPQIKNRTDKEIEAYSLIQAYIEGKVKLTDEEFKKKVLILLVHIFFLEGLKFYISFMVTYMINNAYQDAIPGVTKIIKLINFDEDMHVAVVGGLINILKKVPEEGFTHLFKEKWFEEETYKIVEFIVQDELKWGDYLLSFGPIPSLTKEVFKNFMEYYANDRLRRIGLEPLYKDCKKSDIVDWFNTYKDINKDNTAQQEATALNYNIGTMEMDYGDKDLEKLLKELFIREAR</sequence>
<dbReference type="EC" id="1.17.4.1" evidence="4"/>
<keyword evidence="6" id="KW-1133">Transmembrane helix</keyword>
<dbReference type="SUPFAM" id="SSF47240">
    <property type="entry name" value="Ferritin-like"/>
    <property type="match status" value="1"/>
</dbReference>
<dbReference type="Proteomes" id="UP000028523">
    <property type="component" value="Unassembled WGS sequence"/>
</dbReference>
<dbReference type="InterPro" id="IPR000358">
    <property type="entry name" value="RNR_small_fam"/>
</dbReference>
<dbReference type="InterPro" id="IPR033909">
    <property type="entry name" value="RNR_small"/>
</dbReference>
<dbReference type="GeneID" id="96867204"/>
<gene>
    <name evidence="7" type="primary">nrdB</name>
    <name evidence="7" type="ORF">P271_850</name>
</gene>
<dbReference type="UniPathway" id="UPA00326"/>
<keyword evidence="6" id="KW-0472">Membrane</keyword>
<dbReference type="PANTHER" id="PTHR23409:SF18">
    <property type="entry name" value="RIBONUCLEOSIDE-DIPHOSPHATE REDUCTASE SUBUNIT M2"/>
    <property type="match status" value="1"/>
</dbReference>
<evidence type="ECO:0000256" key="4">
    <source>
        <dbReference type="ARBA" id="ARBA00012274"/>
    </source>
</evidence>
<accession>A0A084U4U8</accession>
<name>A0A084U4U8_MALIO</name>
<reference evidence="7 8" key="1">
    <citation type="journal article" date="2014" name="PLoS ONE">
        <title>Reduction of Hydrogen Peroxide Accumulation and Toxicity by a Catalase from Mycoplasma iowae.</title>
        <authorList>
            <person name="Pritchard R.E."/>
            <person name="Prassinos A.J."/>
            <person name="Osborne J.D."/>
            <person name="Raviv Z."/>
            <person name="Balish M.F."/>
        </authorList>
    </citation>
    <scope>NUCLEOTIDE SEQUENCE [LARGE SCALE GENOMIC DNA]</scope>
    <source>
        <strain evidence="7 8">DK-CPA</strain>
    </source>
</reference>
<dbReference type="InterPro" id="IPR012348">
    <property type="entry name" value="RNR-like"/>
</dbReference>
<comment type="similarity">
    <text evidence="2">Belongs to the ribonucleoside diphosphate reductase small chain family.</text>
</comment>
<evidence type="ECO:0000313" key="8">
    <source>
        <dbReference type="Proteomes" id="UP000028523"/>
    </source>
</evidence>
<keyword evidence="6" id="KW-0812">Transmembrane</keyword>
<dbReference type="PANTHER" id="PTHR23409">
    <property type="entry name" value="RIBONUCLEOSIDE-DIPHOSPHATE REDUCTASE SMALL CHAIN"/>
    <property type="match status" value="1"/>
</dbReference>
<dbReference type="InterPro" id="IPR009078">
    <property type="entry name" value="Ferritin-like_SF"/>
</dbReference>
<dbReference type="CDD" id="cd01049">
    <property type="entry name" value="RNRR2"/>
    <property type="match status" value="1"/>
</dbReference>
<dbReference type="GO" id="GO:0009263">
    <property type="term" value="P:deoxyribonucleotide biosynthetic process"/>
    <property type="evidence" value="ECO:0007669"/>
    <property type="project" value="InterPro"/>
</dbReference>
<evidence type="ECO:0000256" key="2">
    <source>
        <dbReference type="ARBA" id="ARBA00009303"/>
    </source>
</evidence>
<evidence type="ECO:0000256" key="5">
    <source>
        <dbReference type="ARBA" id="ARBA00047754"/>
    </source>
</evidence>
<dbReference type="RefSeq" id="WP_004025021.1">
    <property type="nucleotide sequence ID" value="NZ_AWQU01000032.1"/>
</dbReference>
<evidence type="ECO:0000256" key="1">
    <source>
        <dbReference type="ARBA" id="ARBA00001962"/>
    </source>
</evidence>
<comment type="catalytic activity">
    <reaction evidence="5">
        <text>a 2'-deoxyribonucleoside 5'-diphosphate + [thioredoxin]-disulfide + H2O = a ribonucleoside 5'-diphosphate + [thioredoxin]-dithiol</text>
        <dbReference type="Rhea" id="RHEA:23252"/>
        <dbReference type="Rhea" id="RHEA-COMP:10698"/>
        <dbReference type="Rhea" id="RHEA-COMP:10700"/>
        <dbReference type="ChEBI" id="CHEBI:15377"/>
        <dbReference type="ChEBI" id="CHEBI:29950"/>
        <dbReference type="ChEBI" id="CHEBI:50058"/>
        <dbReference type="ChEBI" id="CHEBI:57930"/>
        <dbReference type="ChEBI" id="CHEBI:73316"/>
        <dbReference type="EC" id="1.17.4.1"/>
    </reaction>
</comment>
<evidence type="ECO:0000313" key="7">
    <source>
        <dbReference type="EMBL" id="KFB07984.1"/>
    </source>
</evidence>
<dbReference type="Pfam" id="PF00268">
    <property type="entry name" value="Ribonuc_red_sm"/>
    <property type="match status" value="1"/>
</dbReference>
<dbReference type="Gene3D" id="1.10.620.20">
    <property type="entry name" value="Ribonucleotide Reductase, subunit A"/>
    <property type="match status" value="1"/>
</dbReference>
<organism evidence="7 8">
    <name type="scientific">Malacoplasma iowae DK-CPA</name>
    <dbReference type="NCBI Taxonomy" id="1394179"/>
    <lineage>
        <taxon>Bacteria</taxon>
        <taxon>Bacillati</taxon>
        <taxon>Mycoplasmatota</taxon>
        <taxon>Mycoplasmoidales</taxon>
        <taxon>Mycoplasmoidaceae</taxon>
        <taxon>Malacoplasma</taxon>
    </lineage>
</organism>